<dbReference type="GO" id="GO:0005829">
    <property type="term" value="C:cytosol"/>
    <property type="evidence" value="ECO:0007669"/>
    <property type="project" value="TreeGrafter"/>
</dbReference>
<name>A0A451DB79_9GAMM</name>
<comment type="similarity">
    <text evidence="1">Belongs to the acyl coenzyme A hydrolase family.</text>
</comment>
<dbReference type="GO" id="GO:0052816">
    <property type="term" value="F:long-chain fatty acyl-CoA hydrolase activity"/>
    <property type="evidence" value="ECO:0007669"/>
    <property type="project" value="TreeGrafter"/>
</dbReference>
<dbReference type="InterPro" id="IPR029069">
    <property type="entry name" value="HotDog_dom_sf"/>
</dbReference>
<dbReference type="GO" id="GO:0006637">
    <property type="term" value="P:acyl-CoA metabolic process"/>
    <property type="evidence" value="ECO:0007669"/>
    <property type="project" value="TreeGrafter"/>
</dbReference>
<accession>A0A451DB79</accession>
<dbReference type="SUPFAM" id="SSF54637">
    <property type="entry name" value="Thioesterase/thiol ester dehydrase-isomerase"/>
    <property type="match status" value="1"/>
</dbReference>
<evidence type="ECO:0000259" key="4">
    <source>
        <dbReference type="PROSITE" id="PS51770"/>
    </source>
</evidence>
<dbReference type="PANTHER" id="PTHR11049">
    <property type="entry name" value="ACYL COENZYME A THIOESTER HYDROLASE"/>
    <property type="match status" value="1"/>
</dbReference>
<evidence type="ECO:0000313" key="6">
    <source>
        <dbReference type="Proteomes" id="UP000294349"/>
    </source>
</evidence>
<dbReference type="Gene3D" id="3.10.129.10">
    <property type="entry name" value="Hotdog Thioesterase"/>
    <property type="match status" value="1"/>
</dbReference>
<dbReference type="EMBL" id="LR217717">
    <property type="protein sequence ID" value="VFP83664.1"/>
    <property type="molecule type" value="Genomic_DNA"/>
</dbReference>
<dbReference type="Proteomes" id="UP000294349">
    <property type="component" value="Chromosome"/>
</dbReference>
<dbReference type="GO" id="GO:0009062">
    <property type="term" value="P:fatty acid catabolic process"/>
    <property type="evidence" value="ECO:0007669"/>
    <property type="project" value="TreeGrafter"/>
</dbReference>
<dbReference type="AlphaFoldDB" id="A0A451DB79"/>
<dbReference type="OrthoDB" id="9801856at2"/>
<evidence type="ECO:0000256" key="1">
    <source>
        <dbReference type="ARBA" id="ARBA00010458"/>
    </source>
</evidence>
<dbReference type="InterPro" id="IPR006683">
    <property type="entry name" value="Thioestr_dom"/>
</dbReference>
<dbReference type="InterPro" id="IPR040170">
    <property type="entry name" value="Cytosol_ACT"/>
</dbReference>
<evidence type="ECO:0000313" key="5">
    <source>
        <dbReference type="EMBL" id="VFP83664.1"/>
    </source>
</evidence>
<dbReference type="PROSITE" id="PS51770">
    <property type="entry name" value="HOTDOG_ACOT"/>
    <property type="match status" value="1"/>
</dbReference>
<dbReference type="PANTHER" id="PTHR11049:SF5">
    <property type="entry name" value="ACYL-COA THIOESTER HYDROLASE YCIA"/>
    <property type="match status" value="1"/>
</dbReference>
<dbReference type="RefSeq" id="WP_154061520.1">
    <property type="nucleotide sequence ID" value="NZ_LR217717.1"/>
</dbReference>
<evidence type="ECO:0000256" key="2">
    <source>
        <dbReference type="ARBA" id="ARBA00022801"/>
    </source>
</evidence>
<reference evidence="5 6" key="1">
    <citation type="submission" date="2019-02" db="EMBL/GenBank/DDBJ databases">
        <authorList>
            <person name="Manzano-Marin A."/>
            <person name="Manzano-Marin A."/>
        </authorList>
    </citation>
    <scope>NUCLEOTIDE SEQUENCE [LARGE SCALE GENOMIC DNA]</scope>
    <source>
        <strain evidence="5 6">BuCilaricifoliae</strain>
    </source>
</reference>
<sequence length="140" mass="15694">MSNHKNTNVVCDKNLMLRTLAMPSHSNVNGNIFGGWIMSQMDLGGGILAKKISRGKISTVYIESINFIKPIYAGDLVSCYVNCVNIEKTSIKTYIEIWVKKLNTYSYGLTYCTNTAFFTYVAINDNGTSRLFLKNKNSLI</sequence>
<dbReference type="EC" id="3.1.2.-" evidence="5"/>
<dbReference type="Pfam" id="PF03061">
    <property type="entry name" value="4HBT"/>
    <property type="match status" value="1"/>
</dbReference>
<protein>
    <submittedName>
        <fullName evidence="5">Acyl-CoA thioester hydrolase YciA</fullName>
        <ecNumber evidence="5">3.1.2.-</ecNumber>
    </submittedName>
</protein>
<dbReference type="InterPro" id="IPR033120">
    <property type="entry name" value="HOTDOG_ACOT"/>
</dbReference>
<evidence type="ECO:0000256" key="3">
    <source>
        <dbReference type="PROSITE-ProRule" id="PRU01106"/>
    </source>
</evidence>
<organism evidence="5 6">
    <name type="scientific">Buchnera aphidicola</name>
    <name type="common">Cinara laricifoliae</name>
    <dbReference type="NCBI Taxonomy" id="2518977"/>
    <lineage>
        <taxon>Bacteria</taxon>
        <taxon>Pseudomonadati</taxon>
        <taxon>Pseudomonadota</taxon>
        <taxon>Gammaproteobacteria</taxon>
        <taxon>Enterobacterales</taxon>
        <taxon>Erwiniaceae</taxon>
        <taxon>Buchnera</taxon>
    </lineage>
</organism>
<proteinExistence type="inferred from homology"/>
<keyword evidence="2 3" id="KW-0378">Hydrolase</keyword>
<feature type="domain" description="HotDog ACOT-type" evidence="4">
    <location>
        <begin position="11"/>
        <end position="126"/>
    </location>
</feature>
<gene>
    <name evidence="5" type="primary">yciA</name>
    <name evidence="5" type="ORF">BUCILAFE3058_180</name>
</gene>
<dbReference type="CDD" id="cd03442">
    <property type="entry name" value="BFIT_BACH"/>
    <property type="match status" value="1"/>
</dbReference>